<dbReference type="Proteomes" id="UP000595847">
    <property type="component" value="Chromosome"/>
</dbReference>
<evidence type="ECO:0000259" key="5">
    <source>
        <dbReference type="PROSITE" id="PS51078"/>
    </source>
</evidence>
<sequence>MLKTLDNALDLLTYFTREKRQWGVRELAKEMHVSHTVVYRIHATYERYGFVRQEAKTKKYELGFAFLEYGSILRDNLDMTQLIYPVMKKTADATRESVFLTWLDGTEGICLEIAESQQAVKYAFSVGTRTLLYAGASNKVIMAYLPPDVQTAIIGKGLLAKTAHTIQSEERLLDDLSRIREQGWAYSVSEYTDNVFGIAVPLFASDGKVTASLTIAGPDYRMPAEKVPHALEVLQAAKEEIQTYLQRIL</sequence>
<reference evidence="6 7" key="1">
    <citation type="submission" date="2020-12" db="EMBL/GenBank/DDBJ databases">
        <title>strain FJAT-54423T represents a novel species of the genus Brevibacillus.</title>
        <authorList>
            <person name="Tang R."/>
        </authorList>
    </citation>
    <scope>NUCLEOTIDE SEQUENCE [LARGE SCALE GENOMIC DNA]</scope>
    <source>
        <strain evidence="6 7">FJAT-54423</strain>
    </source>
</reference>
<feature type="domain" description="IclR-ED" evidence="5">
    <location>
        <begin position="65"/>
        <end position="247"/>
    </location>
</feature>
<evidence type="ECO:0000256" key="3">
    <source>
        <dbReference type="ARBA" id="ARBA00023163"/>
    </source>
</evidence>
<dbReference type="InterPro" id="IPR014757">
    <property type="entry name" value="Tscrpt_reg_IclR_C"/>
</dbReference>
<dbReference type="InterPro" id="IPR036388">
    <property type="entry name" value="WH-like_DNA-bd_sf"/>
</dbReference>
<evidence type="ECO:0000313" key="7">
    <source>
        <dbReference type="Proteomes" id="UP000595847"/>
    </source>
</evidence>
<dbReference type="SMART" id="SM00346">
    <property type="entry name" value="HTH_ICLR"/>
    <property type="match status" value="1"/>
</dbReference>
<dbReference type="GO" id="GO:0003700">
    <property type="term" value="F:DNA-binding transcription factor activity"/>
    <property type="evidence" value="ECO:0007669"/>
    <property type="project" value="TreeGrafter"/>
</dbReference>
<proteinExistence type="predicted"/>
<protein>
    <submittedName>
        <fullName evidence="6">IclR family transcriptional regulator</fullName>
    </submittedName>
</protein>
<dbReference type="EMBL" id="CP066308">
    <property type="protein sequence ID" value="QQE74326.1"/>
    <property type="molecule type" value="Genomic_DNA"/>
</dbReference>
<dbReference type="RefSeq" id="WP_198827907.1">
    <property type="nucleotide sequence ID" value="NZ_CP066308.1"/>
</dbReference>
<dbReference type="PANTHER" id="PTHR30136:SF35">
    <property type="entry name" value="HTH-TYPE TRANSCRIPTIONAL REGULATOR RV1719"/>
    <property type="match status" value="1"/>
</dbReference>
<name>A0A7T5JNP1_9BACL</name>
<dbReference type="GO" id="GO:0003677">
    <property type="term" value="F:DNA binding"/>
    <property type="evidence" value="ECO:0007669"/>
    <property type="project" value="UniProtKB-KW"/>
</dbReference>
<accession>A0A7T5JNP1</accession>
<dbReference type="InterPro" id="IPR036390">
    <property type="entry name" value="WH_DNA-bd_sf"/>
</dbReference>
<evidence type="ECO:0000256" key="1">
    <source>
        <dbReference type="ARBA" id="ARBA00023015"/>
    </source>
</evidence>
<dbReference type="SUPFAM" id="SSF55781">
    <property type="entry name" value="GAF domain-like"/>
    <property type="match status" value="1"/>
</dbReference>
<dbReference type="InterPro" id="IPR029016">
    <property type="entry name" value="GAF-like_dom_sf"/>
</dbReference>
<dbReference type="PROSITE" id="PS51077">
    <property type="entry name" value="HTH_ICLR"/>
    <property type="match status" value="1"/>
</dbReference>
<dbReference type="AlphaFoldDB" id="A0A7T5JNP1"/>
<dbReference type="Gene3D" id="1.10.10.10">
    <property type="entry name" value="Winged helix-like DNA-binding domain superfamily/Winged helix DNA-binding domain"/>
    <property type="match status" value="1"/>
</dbReference>
<evidence type="ECO:0000256" key="2">
    <source>
        <dbReference type="ARBA" id="ARBA00023125"/>
    </source>
</evidence>
<evidence type="ECO:0000313" key="6">
    <source>
        <dbReference type="EMBL" id="QQE74326.1"/>
    </source>
</evidence>
<gene>
    <name evidence="6" type="ORF">JD108_21300</name>
</gene>
<keyword evidence="2" id="KW-0238">DNA-binding</keyword>
<keyword evidence="3" id="KW-0804">Transcription</keyword>
<dbReference type="Pfam" id="PF09339">
    <property type="entry name" value="HTH_IclR"/>
    <property type="match status" value="1"/>
</dbReference>
<dbReference type="PANTHER" id="PTHR30136">
    <property type="entry name" value="HELIX-TURN-HELIX TRANSCRIPTIONAL REGULATOR, ICLR FAMILY"/>
    <property type="match status" value="1"/>
</dbReference>
<dbReference type="InterPro" id="IPR005471">
    <property type="entry name" value="Tscrpt_reg_IclR_N"/>
</dbReference>
<dbReference type="InterPro" id="IPR050707">
    <property type="entry name" value="HTH_MetabolicPath_Reg"/>
</dbReference>
<dbReference type="Pfam" id="PF01614">
    <property type="entry name" value="IclR_C"/>
    <property type="match status" value="1"/>
</dbReference>
<dbReference type="PROSITE" id="PS51078">
    <property type="entry name" value="ICLR_ED"/>
    <property type="match status" value="1"/>
</dbReference>
<evidence type="ECO:0000259" key="4">
    <source>
        <dbReference type="PROSITE" id="PS51077"/>
    </source>
</evidence>
<feature type="domain" description="HTH iclR-type" evidence="4">
    <location>
        <begin position="2"/>
        <end position="64"/>
    </location>
</feature>
<dbReference type="GO" id="GO:0045892">
    <property type="term" value="P:negative regulation of DNA-templated transcription"/>
    <property type="evidence" value="ECO:0007669"/>
    <property type="project" value="TreeGrafter"/>
</dbReference>
<dbReference type="KEGG" id="bcop:JD108_21300"/>
<dbReference type="Gene3D" id="3.30.450.40">
    <property type="match status" value="1"/>
</dbReference>
<dbReference type="SUPFAM" id="SSF46785">
    <property type="entry name" value="Winged helix' DNA-binding domain"/>
    <property type="match status" value="1"/>
</dbReference>
<organism evidence="6 7">
    <name type="scientific">Brevibacillus composti</name>
    <dbReference type="NCBI Taxonomy" id="2796470"/>
    <lineage>
        <taxon>Bacteria</taxon>
        <taxon>Bacillati</taxon>
        <taxon>Bacillota</taxon>
        <taxon>Bacilli</taxon>
        <taxon>Bacillales</taxon>
        <taxon>Paenibacillaceae</taxon>
        <taxon>Brevibacillus</taxon>
    </lineage>
</organism>
<keyword evidence="1" id="KW-0805">Transcription regulation</keyword>